<evidence type="ECO:0000256" key="3">
    <source>
        <dbReference type="ARBA" id="ARBA00004240"/>
    </source>
</evidence>
<accession>A0A834IRT1</accession>
<sequence>MPLKTTWKEHRIFMKYSTLALIGSSVGWFYYQVKHTKHVLENAFDTSVIRSLDHCILKEDAFEEETLEIEPTPSNKNGFTRWAIDSVKFAYIRRLLSVAKDNNQYYRTKALGKLAKANYLDNWHYALIANMIDSQSAVTLARTKNVDRRFFLEPPYRYHNYNKDQLINEMREFLITLYDKSQHPCIGYFLSKAFVFDHDCSHIVDNDSSALELSKFIQSEKEIIPMCLESLLHHCSIERYSSDIANLNGLPLLMEIYKRYSDNIYVTIKLCQILSYMSFNKQLLEYFHISGWIGVLSEWCNHEDIHVSIPAARALANLDQNNTAQYSSNLYVLHPIHLPNRNQEIDVIFVHGLLGGVFFTWRQRSKDDNLVGLIGKGERKPKESILPETESKPVPAKKKRKTTKEFLKDITDKITIDSYEVVLNDIPSNANKECSGPFTCPLDAYDCQVSSNDNYEEFTYCWPKDWLGNDCKNIRIIGVNYDTNLSMWTPLCPTEKEKFTLNERSDNLAQMLLKCDIGHRPIVWVTHSMGGLIVKNILCKAYESENSVLKNICLNTKGVIFYSTPHRGSKLANLSNAVSLVLWPSVEVQELREDCPKLTAIHEKFLKIAQEIPLKVVTFVETKSTVVSAMKFNFLLVERNSGNTGIGEYFEIPLDHLGICKPGTKFSFLYQKVLHLLKELESDVSVKAETNKYPPW</sequence>
<dbReference type="OrthoDB" id="5086500at2759"/>
<keyword evidence="12" id="KW-1208">Phospholipid metabolism</keyword>
<name>A0A834IRT1_RHYFE</name>
<dbReference type="SUPFAM" id="SSF53474">
    <property type="entry name" value="alpha/beta-Hydrolases"/>
    <property type="match status" value="1"/>
</dbReference>
<proteinExistence type="inferred from homology"/>
<evidence type="ECO:0000256" key="1">
    <source>
        <dbReference type="ARBA" id="ARBA00004167"/>
    </source>
</evidence>
<evidence type="ECO:0000256" key="6">
    <source>
        <dbReference type="ARBA" id="ARBA00022824"/>
    </source>
</evidence>
<dbReference type="InterPro" id="IPR052374">
    <property type="entry name" value="SERAC1"/>
</dbReference>
<keyword evidence="10 16" id="KW-0472">Membrane</keyword>
<keyword evidence="9" id="KW-0496">Mitochondrion</keyword>
<dbReference type="InterPro" id="IPR016024">
    <property type="entry name" value="ARM-type_fold"/>
</dbReference>
<evidence type="ECO:0000256" key="4">
    <source>
        <dbReference type="ARBA" id="ARBA00022516"/>
    </source>
</evidence>
<evidence type="ECO:0000256" key="13">
    <source>
        <dbReference type="ARBA" id="ARBA00038024"/>
    </source>
</evidence>
<evidence type="ECO:0000313" key="18">
    <source>
        <dbReference type="Proteomes" id="UP000625711"/>
    </source>
</evidence>
<evidence type="ECO:0000256" key="7">
    <source>
        <dbReference type="ARBA" id="ARBA00022989"/>
    </source>
</evidence>
<evidence type="ECO:0000256" key="11">
    <source>
        <dbReference type="ARBA" id="ARBA00023209"/>
    </source>
</evidence>
<dbReference type="GO" id="GO:0005739">
    <property type="term" value="C:mitochondrion"/>
    <property type="evidence" value="ECO:0007669"/>
    <property type="project" value="UniProtKB-SubCell"/>
</dbReference>
<dbReference type="GO" id="GO:0008654">
    <property type="term" value="P:phospholipid biosynthetic process"/>
    <property type="evidence" value="ECO:0007669"/>
    <property type="project" value="UniProtKB-KW"/>
</dbReference>
<dbReference type="Gene3D" id="3.40.50.1820">
    <property type="entry name" value="alpha/beta hydrolase"/>
    <property type="match status" value="1"/>
</dbReference>
<evidence type="ECO:0000256" key="9">
    <source>
        <dbReference type="ARBA" id="ARBA00023128"/>
    </source>
</evidence>
<dbReference type="GO" id="GO:0016020">
    <property type="term" value="C:membrane"/>
    <property type="evidence" value="ECO:0007669"/>
    <property type="project" value="UniProtKB-SubCell"/>
</dbReference>
<organism evidence="17 18">
    <name type="scientific">Rhynchophorus ferrugineus</name>
    <name type="common">Red palm weevil</name>
    <name type="synonym">Curculio ferrugineus</name>
    <dbReference type="NCBI Taxonomy" id="354439"/>
    <lineage>
        <taxon>Eukaryota</taxon>
        <taxon>Metazoa</taxon>
        <taxon>Ecdysozoa</taxon>
        <taxon>Arthropoda</taxon>
        <taxon>Hexapoda</taxon>
        <taxon>Insecta</taxon>
        <taxon>Pterygota</taxon>
        <taxon>Neoptera</taxon>
        <taxon>Endopterygota</taxon>
        <taxon>Coleoptera</taxon>
        <taxon>Polyphaga</taxon>
        <taxon>Cucujiformia</taxon>
        <taxon>Curculionidae</taxon>
        <taxon>Dryophthorinae</taxon>
        <taxon>Rhynchophorus</taxon>
    </lineage>
</organism>
<keyword evidence="18" id="KW-1185">Reference proteome</keyword>
<keyword evidence="5 16" id="KW-0812">Transmembrane</keyword>
<dbReference type="AlphaFoldDB" id="A0A834IRT1"/>
<dbReference type="InterPro" id="IPR029058">
    <property type="entry name" value="AB_hydrolase_fold"/>
</dbReference>
<dbReference type="Proteomes" id="UP000625711">
    <property type="component" value="Unassembled WGS sequence"/>
</dbReference>
<protein>
    <recommendedName>
        <fullName evidence="14">Protein SERAC1</fullName>
    </recommendedName>
    <alternativeName>
        <fullName evidence="15">Serine active site-containing protein 1</fullName>
    </alternativeName>
</protein>
<keyword evidence="4" id="KW-0444">Lipid biosynthesis</keyword>
<evidence type="ECO:0000256" key="12">
    <source>
        <dbReference type="ARBA" id="ARBA00023264"/>
    </source>
</evidence>
<dbReference type="Gene3D" id="1.25.10.10">
    <property type="entry name" value="Leucine-rich Repeat Variant"/>
    <property type="match status" value="1"/>
</dbReference>
<reference evidence="17" key="1">
    <citation type="submission" date="2020-08" db="EMBL/GenBank/DDBJ databases">
        <title>Genome sequencing and assembly of the red palm weevil Rhynchophorus ferrugineus.</title>
        <authorList>
            <person name="Dias G.B."/>
            <person name="Bergman C.M."/>
            <person name="Manee M."/>
        </authorList>
    </citation>
    <scope>NUCLEOTIDE SEQUENCE</scope>
    <source>
        <strain evidence="17">AA-2017</strain>
        <tissue evidence="17">Whole larva</tissue>
    </source>
</reference>
<keyword evidence="8" id="KW-0443">Lipid metabolism</keyword>
<comment type="subcellular location">
    <subcellularLocation>
        <location evidence="3">Endoplasmic reticulum</location>
    </subcellularLocation>
    <subcellularLocation>
        <location evidence="1">Membrane</location>
        <topology evidence="1">Single-pass membrane protein</topology>
    </subcellularLocation>
    <subcellularLocation>
        <location evidence="2">Mitochondrion</location>
    </subcellularLocation>
</comment>
<evidence type="ECO:0000256" key="16">
    <source>
        <dbReference type="SAM" id="Phobius"/>
    </source>
</evidence>
<keyword evidence="11" id="KW-0594">Phospholipid biosynthesis</keyword>
<gene>
    <name evidence="17" type="ORF">GWI33_022883</name>
</gene>
<evidence type="ECO:0000256" key="2">
    <source>
        <dbReference type="ARBA" id="ARBA00004173"/>
    </source>
</evidence>
<evidence type="ECO:0000256" key="15">
    <source>
        <dbReference type="ARBA" id="ARBA00041701"/>
    </source>
</evidence>
<dbReference type="PANTHER" id="PTHR48182:SF2">
    <property type="entry name" value="PROTEIN SERAC1"/>
    <property type="match status" value="1"/>
</dbReference>
<dbReference type="EMBL" id="JAACXV010000086">
    <property type="protein sequence ID" value="KAF7283848.1"/>
    <property type="molecule type" value="Genomic_DNA"/>
</dbReference>
<evidence type="ECO:0000256" key="14">
    <source>
        <dbReference type="ARBA" id="ARBA00040991"/>
    </source>
</evidence>
<comment type="similarity">
    <text evidence="13">Belongs to the SERAC1 family.</text>
</comment>
<keyword evidence="7 16" id="KW-1133">Transmembrane helix</keyword>
<dbReference type="PANTHER" id="PTHR48182">
    <property type="entry name" value="PROTEIN SERAC1"/>
    <property type="match status" value="1"/>
</dbReference>
<dbReference type="GO" id="GO:0005783">
    <property type="term" value="C:endoplasmic reticulum"/>
    <property type="evidence" value="ECO:0007669"/>
    <property type="project" value="UniProtKB-SubCell"/>
</dbReference>
<dbReference type="InterPro" id="IPR011989">
    <property type="entry name" value="ARM-like"/>
</dbReference>
<evidence type="ECO:0000313" key="17">
    <source>
        <dbReference type="EMBL" id="KAF7283848.1"/>
    </source>
</evidence>
<comment type="caution">
    <text evidence="17">The sequence shown here is derived from an EMBL/GenBank/DDBJ whole genome shotgun (WGS) entry which is preliminary data.</text>
</comment>
<evidence type="ECO:0000256" key="8">
    <source>
        <dbReference type="ARBA" id="ARBA00023098"/>
    </source>
</evidence>
<evidence type="ECO:0000256" key="10">
    <source>
        <dbReference type="ARBA" id="ARBA00023136"/>
    </source>
</evidence>
<dbReference type="SUPFAM" id="SSF48371">
    <property type="entry name" value="ARM repeat"/>
    <property type="match status" value="1"/>
</dbReference>
<feature type="transmembrane region" description="Helical" evidence="16">
    <location>
        <begin position="12"/>
        <end position="31"/>
    </location>
</feature>
<evidence type="ECO:0000256" key="5">
    <source>
        <dbReference type="ARBA" id="ARBA00022692"/>
    </source>
</evidence>
<keyword evidence="6" id="KW-0256">Endoplasmic reticulum</keyword>